<evidence type="ECO:0000256" key="5">
    <source>
        <dbReference type="ARBA" id="ARBA00022741"/>
    </source>
</evidence>
<dbReference type="InterPro" id="IPR035425">
    <property type="entry name" value="CENP-T/H4_C"/>
</dbReference>
<evidence type="ECO:0000313" key="12">
    <source>
        <dbReference type="EMBL" id="KAF9585639.1"/>
    </source>
</evidence>
<dbReference type="SUPFAM" id="SSF47113">
    <property type="entry name" value="Histone-fold"/>
    <property type="match status" value="1"/>
</dbReference>
<keyword evidence="8" id="KW-0539">Nucleus</keyword>
<dbReference type="SMART" id="SM00533">
    <property type="entry name" value="MUTSd"/>
    <property type="match status" value="1"/>
</dbReference>
<dbReference type="GO" id="GO:0006298">
    <property type="term" value="P:mismatch repair"/>
    <property type="evidence" value="ECO:0007669"/>
    <property type="project" value="InterPro"/>
</dbReference>
<proteinExistence type="inferred from homology"/>
<dbReference type="GO" id="GO:0005524">
    <property type="term" value="F:ATP binding"/>
    <property type="evidence" value="ECO:0007669"/>
    <property type="project" value="UniProtKB-KW"/>
</dbReference>
<feature type="compositionally biased region" description="Acidic residues" evidence="9">
    <location>
        <begin position="430"/>
        <end position="441"/>
    </location>
</feature>
<keyword evidence="6" id="KW-0067">ATP-binding</keyword>
<dbReference type="InterPro" id="IPR007696">
    <property type="entry name" value="DNA_mismatch_repair_MutS_core"/>
</dbReference>
<evidence type="ECO:0000256" key="2">
    <source>
        <dbReference type="ARBA" id="ARBA00004286"/>
    </source>
</evidence>
<evidence type="ECO:0000256" key="6">
    <source>
        <dbReference type="ARBA" id="ARBA00022840"/>
    </source>
</evidence>
<evidence type="ECO:0000256" key="1">
    <source>
        <dbReference type="ARBA" id="ARBA00004123"/>
    </source>
</evidence>
<feature type="region of interest" description="Disordered" evidence="9">
    <location>
        <begin position="22"/>
        <end position="67"/>
    </location>
</feature>
<dbReference type="InterPro" id="IPR045076">
    <property type="entry name" value="MutS"/>
</dbReference>
<feature type="region of interest" description="Disordered" evidence="9">
    <location>
        <begin position="1853"/>
        <end position="1876"/>
    </location>
</feature>
<sequence length="1876" mass="208756">MLLLLLSPWLCVFIGTEKDHTTTANIPQTPKRESRAQSSAPGSGRRSSRRRSRSANPPVTPLRALADANQARVNQLILDANRRGKVGRDKHSPMGILRVLSRIPGFNQPSQPTPERQPIPGSSQWRKLTPKSPRTRHIPILPDEDEDGLSGYTTTTRPRSTSSHRPLDMSIMSSVERRSFQYLKQSRPGLDADDYLRLWEEEAASAMLRRNSTRSRGSSFGIPGFGSDGAHLDENGDGEFLDGDDTQDLTTVIQGELLDPFTNTAAFGNRPRHIDDITGPLDDTTRSLDDRIGRSSSAGLRLSSRSRFGNDFGDVADLGPEMVDMGLDLGTDHYLEEGQEVNPHHSDEGVNMSMGRTIESLSTETDVSLASESQHKNIHLEMSLLSGHEEATVDFGLLGPRFGSRVGQEADQGDNEEAFVDEKDIDINMDDGWEDILDGDSEQQQQQQQGSRQQREEGLPGQGLELDSVQNSEQTLELTPTQNLHMDESRVTEDDPHVDGAMDTGVPGLGDNSAIDSRAEDLDQMMKFGDEGYGPDQGDQDQQFLMEQEELDRALEGPDGTNLEHDQGQERRGEEQEEEEEREEDRLQQEEEEEAAGREGVQYFDDFPSELGIMSNGNVLPTSQPEPKKKTRKTKSGGAVPSMPTSLQKQLVHTFSRARVSREAMEAVLEGSHMFFEQVSDDLAAYAEHAGRRTIDESDVECLMQSAPLFDNTRMSQDSSSTLSKLISDISDSGSAPKHSLKEADTTAVSSLPHSLGPGHGAARHWTKRIWEDEDWDRASELTVQSMYSSNKSRPRTRPTIASLESDDPRALPDSLSATPPPLIRQGPRLPIWSSRRNKTSHSTEESSSDPTSPSPLLPSSLSERWPIGAAQKHTLVQSALPVSPVPSFTSAKVNIGALLGTVSSPQCAPTIARTMDTAINTAAPSPSSRVQSVEDIERSQQQHPQSRLRVQWQEPPITDSESTEAPTVSYDTFTSMGDEAGFSRHKSIPAMIIILAVNMRGKTMGCAYYDGRQTKLRVMQDMALCSAVDMVEIIKAQVRPSLILTSARLDEDVLMALQFNDAGEETATDIRPSSDFSFQIAKSRLVSVVVRSRLWALNASPEGSSSSSRRHGDFRRSTRLADVPGMDEATQKHAQLYLSNVIDLQSVESVSCAGAIINFMSRHSFSQQHATRDNPGLTIYAIDSFSLQGFVCLCDSKYSEIFEDESHPSMHSSTRGRKEGLSLYGIMNQTKTSQGKYLLKQWFLQPSRDLDTISSRHQTVDCFCRVENQPIVGQLSSCLSHIKNIPKILGTLPRKASLAEWQALLQFVYYSLKIYSLCQDIISGEAPILQQIRERFMTQDLRDIGAFINKVVDFDESVNEGRCIVKHNVDEELDKMRHTYHGLDSFLSEIAKEISQTIPFDFTPLINVIYFPQLGYLITVPMNPNWKTENDFHLEGLSYQFSTETTVYYKNKAMRDEHLGDIHGLIVDREIDILQGLQERVLDELCAELDVLVSFANTARIRNYKRPNVTEDNVLHIVNGRHPLQELVVSSFVTNDTHLGDIGAGSRALASDVNSVSATDSSRPICGTSSVDTRDSFFDNKVMILSGANSSGKSVYLKQVALITYMAHVGSFVPAESAVIGLTDKILTRLQTRETVSSIQSAFMTDLQQTNLAIRMATRRSLVVLDEFGKGTATTDGAGLFCGVIEYFAKLPLERRPRVMATTHFHELFENDLLDLKLPISLFAMEVYQEPQGLEATFLFRRYEMIIPVLTRNELKLQKLYTKLAEMLLELDLTPGGEELALERQETVSTTGSLCSKERSPRAKRLKLLLEEEGGREREDDDLGVKSEEKKDLMQAIDRLFQLSIRVSEQEHAEEDEDLDSFWKRHGLPGANTKT</sequence>
<feature type="region of interest" description="Disordered" evidence="9">
    <location>
        <begin position="430"/>
        <end position="515"/>
    </location>
</feature>
<keyword evidence="10" id="KW-0732">Signal</keyword>
<feature type="region of interest" description="Disordered" evidence="9">
    <location>
        <begin position="728"/>
        <end position="763"/>
    </location>
</feature>
<evidence type="ECO:0000256" key="4">
    <source>
        <dbReference type="ARBA" id="ARBA00022454"/>
    </source>
</evidence>
<dbReference type="GO" id="GO:0140664">
    <property type="term" value="F:ATP-dependent DNA damage sensor activity"/>
    <property type="evidence" value="ECO:0007669"/>
    <property type="project" value="InterPro"/>
</dbReference>
<keyword evidence="4" id="KW-0158">Chromosome</keyword>
<dbReference type="Gene3D" id="1.10.1420.10">
    <property type="match status" value="1"/>
</dbReference>
<feature type="region of interest" description="Disordered" evidence="9">
    <location>
        <begin position="921"/>
        <end position="950"/>
    </location>
</feature>
<evidence type="ECO:0000256" key="9">
    <source>
        <dbReference type="SAM" id="MobiDB-lite"/>
    </source>
</evidence>
<dbReference type="Pfam" id="PF05192">
    <property type="entry name" value="MutS_III"/>
    <property type="match status" value="1"/>
</dbReference>
<evidence type="ECO:0000256" key="10">
    <source>
        <dbReference type="SAM" id="SignalP"/>
    </source>
</evidence>
<feature type="compositionally biased region" description="Low complexity" evidence="9">
    <location>
        <begin position="442"/>
        <end position="452"/>
    </location>
</feature>
<dbReference type="CDD" id="cd22920">
    <property type="entry name" value="HFD_CENP-T"/>
    <property type="match status" value="1"/>
</dbReference>
<gene>
    <name evidence="12" type="primary">MSH5</name>
    <name evidence="12" type="ORF">BGW38_001426</name>
</gene>
<dbReference type="SUPFAM" id="SSF52540">
    <property type="entry name" value="P-loop containing nucleoside triphosphate hydrolases"/>
    <property type="match status" value="1"/>
</dbReference>
<feature type="compositionally biased region" description="Low complexity" evidence="9">
    <location>
        <begin position="153"/>
        <end position="164"/>
    </location>
</feature>
<name>A0A9P6KHE9_9FUNG</name>
<dbReference type="SMART" id="SM00534">
    <property type="entry name" value="MUTSac"/>
    <property type="match status" value="1"/>
</dbReference>
<feature type="compositionally biased region" description="Polar residues" evidence="9">
    <location>
        <begin position="921"/>
        <end position="932"/>
    </location>
</feature>
<dbReference type="EMBL" id="JAABOA010000145">
    <property type="protein sequence ID" value="KAF9585639.1"/>
    <property type="molecule type" value="Genomic_DNA"/>
</dbReference>
<dbReference type="Pfam" id="PF15511">
    <property type="entry name" value="CENP-T_C"/>
    <property type="match status" value="1"/>
</dbReference>
<organism evidence="12 13">
    <name type="scientific">Lunasporangiospora selenospora</name>
    <dbReference type="NCBI Taxonomy" id="979761"/>
    <lineage>
        <taxon>Eukaryota</taxon>
        <taxon>Fungi</taxon>
        <taxon>Fungi incertae sedis</taxon>
        <taxon>Mucoromycota</taxon>
        <taxon>Mortierellomycotina</taxon>
        <taxon>Mortierellomycetes</taxon>
        <taxon>Mortierellales</taxon>
        <taxon>Mortierellaceae</taxon>
        <taxon>Lunasporangiospora</taxon>
    </lineage>
</organism>
<evidence type="ECO:0000259" key="11">
    <source>
        <dbReference type="PROSITE" id="PS00486"/>
    </source>
</evidence>
<feature type="compositionally biased region" description="Basic and acidic residues" evidence="9">
    <location>
        <begin position="283"/>
        <end position="292"/>
    </location>
</feature>
<protein>
    <submittedName>
        <fullName evidence="12">MutS protein msh5</fullName>
    </submittedName>
</protein>
<reference evidence="12" key="1">
    <citation type="journal article" date="2020" name="Fungal Divers.">
        <title>Resolving the Mortierellaceae phylogeny through synthesis of multi-gene phylogenetics and phylogenomics.</title>
        <authorList>
            <person name="Vandepol N."/>
            <person name="Liber J."/>
            <person name="Desiro A."/>
            <person name="Na H."/>
            <person name="Kennedy M."/>
            <person name="Barry K."/>
            <person name="Grigoriev I.V."/>
            <person name="Miller A.N."/>
            <person name="O'Donnell K."/>
            <person name="Stajich J.E."/>
            <person name="Bonito G."/>
        </authorList>
    </citation>
    <scope>NUCLEOTIDE SEQUENCE</scope>
    <source>
        <strain evidence="12">KOD1015</strain>
    </source>
</reference>
<keyword evidence="13" id="KW-1185">Reference proteome</keyword>
<keyword evidence="5" id="KW-0547">Nucleotide-binding</keyword>
<feature type="compositionally biased region" description="Basic and acidic residues" evidence="9">
    <location>
        <begin position="485"/>
        <end position="500"/>
    </location>
</feature>
<feature type="region of interest" description="Disordered" evidence="9">
    <location>
        <begin position="101"/>
        <end position="170"/>
    </location>
</feature>
<feature type="region of interest" description="Disordered" evidence="9">
    <location>
        <begin position="786"/>
        <end position="862"/>
    </location>
</feature>
<keyword evidence="7" id="KW-0238">DNA-binding</keyword>
<evidence type="ECO:0000256" key="3">
    <source>
        <dbReference type="ARBA" id="ARBA00006271"/>
    </source>
</evidence>
<evidence type="ECO:0000313" key="13">
    <source>
        <dbReference type="Proteomes" id="UP000780801"/>
    </source>
</evidence>
<dbReference type="GO" id="GO:0005634">
    <property type="term" value="C:nucleus"/>
    <property type="evidence" value="ECO:0007669"/>
    <property type="project" value="UniProtKB-SubCell"/>
</dbReference>
<feature type="domain" description="DNA mismatch repair proteins mutS family" evidence="11">
    <location>
        <begin position="1662"/>
        <end position="1678"/>
    </location>
</feature>
<dbReference type="Gene3D" id="3.40.50.300">
    <property type="entry name" value="P-loop containing nucleotide triphosphate hydrolases"/>
    <property type="match status" value="1"/>
</dbReference>
<dbReference type="SUPFAM" id="SSF48334">
    <property type="entry name" value="DNA repair protein MutS, domain III"/>
    <property type="match status" value="1"/>
</dbReference>
<feature type="signal peptide" evidence="10">
    <location>
        <begin position="1"/>
        <end position="24"/>
    </location>
</feature>
<feature type="region of interest" description="Disordered" evidence="9">
    <location>
        <begin position="1100"/>
        <end position="1122"/>
    </location>
</feature>
<comment type="subcellular location">
    <subcellularLocation>
        <location evidence="2">Chromosome</location>
    </subcellularLocation>
    <subcellularLocation>
        <location evidence="1">Nucleus</location>
    </subcellularLocation>
</comment>
<dbReference type="Pfam" id="PF00488">
    <property type="entry name" value="MutS_V"/>
    <property type="match status" value="1"/>
</dbReference>
<dbReference type="GO" id="GO:0046982">
    <property type="term" value="F:protein heterodimerization activity"/>
    <property type="evidence" value="ECO:0007669"/>
    <property type="project" value="InterPro"/>
</dbReference>
<dbReference type="GO" id="GO:0051026">
    <property type="term" value="P:chiasma assembly"/>
    <property type="evidence" value="ECO:0007669"/>
    <property type="project" value="TreeGrafter"/>
</dbReference>
<dbReference type="InterPro" id="IPR000432">
    <property type="entry name" value="DNA_mismatch_repair_MutS_C"/>
</dbReference>
<feature type="compositionally biased region" description="Polar residues" evidence="9">
    <location>
        <begin position="615"/>
        <end position="625"/>
    </location>
</feature>
<dbReference type="PANTHER" id="PTHR11361:SF20">
    <property type="entry name" value="MUTS PROTEIN HOMOLOG 5"/>
    <property type="match status" value="1"/>
</dbReference>
<feature type="region of interest" description="Disordered" evidence="9">
    <location>
        <begin position="269"/>
        <end position="292"/>
    </location>
</feature>
<accession>A0A9P6KHE9</accession>
<dbReference type="PROSITE" id="PS00486">
    <property type="entry name" value="DNA_MISMATCH_REPAIR_2"/>
    <property type="match status" value="1"/>
</dbReference>
<dbReference type="GO" id="GO:0030983">
    <property type="term" value="F:mismatched DNA binding"/>
    <property type="evidence" value="ECO:0007669"/>
    <property type="project" value="InterPro"/>
</dbReference>
<feature type="compositionally biased region" description="Low complexity" evidence="9">
    <location>
        <begin position="36"/>
        <end position="45"/>
    </location>
</feature>
<comment type="caution">
    <text evidence="12">The sequence shown here is derived from an EMBL/GenBank/DDBJ whole genome shotgun (WGS) entry which is preliminary data.</text>
</comment>
<comment type="similarity">
    <text evidence="3">Belongs to the DNA mismatch repair MutS family.</text>
</comment>
<feature type="chain" id="PRO_5040436193" evidence="10">
    <location>
        <begin position="25"/>
        <end position="1876"/>
    </location>
</feature>
<dbReference type="Proteomes" id="UP000780801">
    <property type="component" value="Unassembled WGS sequence"/>
</dbReference>
<dbReference type="PANTHER" id="PTHR11361">
    <property type="entry name" value="DNA MISMATCH REPAIR PROTEIN MUTS FAMILY MEMBER"/>
    <property type="match status" value="1"/>
</dbReference>
<dbReference type="GO" id="GO:0005694">
    <property type="term" value="C:chromosome"/>
    <property type="evidence" value="ECO:0007669"/>
    <property type="project" value="UniProtKB-SubCell"/>
</dbReference>
<evidence type="ECO:0000256" key="7">
    <source>
        <dbReference type="ARBA" id="ARBA00023125"/>
    </source>
</evidence>
<feature type="compositionally biased region" description="Polar residues" evidence="9">
    <location>
        <begin position="468"/>
        <end position="484"/>
    </location>
</feature>
<dbReference type="OrthoDB" id="29596at2759"/>
<evidence type="ECO:0000256" key="8">
    <source>
        <dbReference type="ARBA" id="ARBA00023242"/>
    </source>
</evidence>
<dbReference type="InterPro" id="IPR027417">
    <property type="entry name" value="P-loop_NTPase"/>
</dbReference>
<dbReference type="Gene3D" id="1.10.20.10">
    <property type="entry name" value="Histone, subunit A"/>
    <property type="match status" value="1"/>
</dbReference>
<feature type="compositionally biased region" description="Low complexity" evidence="9">
    <location>
        <begin position="534"/>
        <end position="543"/>
    </location>
</feature>
<feature type="compositionally biased region" description="Basic and acidic residues" evidence="9">
    <location>
        <begin position="551"/>
        <end position="574"/>
    </location>
</feature>
<dbReference type="InterPro" id="IPR009072">
    <property type="entry name" value="Histone-fold"/>
</dbReference>
<dbReference type="InterPro" id="IPR036187">
    <property type="entry name" value="DNA_mismatch_repair_MutS_sf"/>
</dbReference>
<feature type="region of interest" description="Disordered" evidence="9">
    <location>
        <begin position="527"/>
        <end position="645"/>
    </location>
</feature>